<dbReference type="Proteomes" id="UP000824066">
    <property type="component" value="Chromosome"/>
</dbReference>
<accession>A0ABX8QFD0</accession>
<dbReference type="RefSeq" id="WP_030141542.1">
    <property type="nucleotide sequence ID" value="NZ_CP077080.1"/>
</dbReference>
<organism evidence="1 2">
    <name type="scientific">Pseudomonas canavaninivorans</name>
    <dbReference type="NCBI Taxonomy" id="2842348"/>
    <lineage>
        <taxon>Bacteria</taxon>
        <taxon>Pseudomonadati</taxon>
        <taxon>Pseudomonadota</taxon>
        <taxon>Gammaproteobacteria</taxon>
        <taxon>Pseudomonadales</taxon>
        <taxon>Pseudomonadaceae</taxon>
        <taxon>Pseudomonas</taxon>
    </lineage>
</organism>
<evidence type="ECO:0000313" key="2">
    <source>
        <dbReference type="Proteomes" id="UP000824066"/>
    </source>
</evidence>
<sequence length="75" mass="8512">MNFAVLGFYPGQDELVFEQSINLSIKDLMPLMLWTDNTDYIGADFKLSKTQIIEIGRLASLAFPAELDFYLTSTE</sequence>
<evidence type="ECO:0000313" key="1">
    <source>
        <dbReference type="EMBL" id="QXI53829.1"/>
    </source>
</evidence>
<dbReference type="EMBL" id="CP077080">
    <property type="protein sequence ID" value="QXI53829.1"/>
    <property type="molecule type" value="Genomic_DNA"/>
</dbReference>
<protein>
    <submittedName>
        <fullName evidence="1">Uncharacterized protein</fullName>
    </submittedName>
</protein>
<reference evidence="1 2" key="1">
    <citation type="journal article" date="2021" name="Microorganisms">
        <title>The Ever-Expanding Pseudomonas Genus: Description of 43 New Species and Partition of the Pseudomonas putida Group.</title>
        <authorList>
            <person name="Girard L."/>
            <person name="Lood C."/>
            <person name="Hofte M."/>
            <person name="Vandamme P."/>
            <person name="Rokni-Zadeh H."/>
            <person name="van Noort V."/>
            <person name="Lavigne R."/>
            <person name="De Mot R."/>
        </authorList>
    </citation>
    <scope>NUCLEOTIDE SEQUENCE [LARGE SCALE GENOMIC DNA]</scope>
    <source>
        <strain evidence="1 2">SWRI17</strain>
    </source>
</reference>
<name>A0ABX8QFD0_PSECO</name>
<gene>
    <name evidence="1" type="ORF">KSS97_02410</name>
</gene>
<proteinExistence type="predicted"/>
<keyword evidence="2" id="KW-1185">Reference proteome</keyword>